<evidence type="ECO:0000313" key="1">
    <source>
        <dbReference type="EMBL" id="MQL85772.1"/>
    </source>
</evidence>
<dbReference type="AlphaFoldDB" id="A0A843UIC8"/>
<dbReference type="EMBL" id="NMUH01000849">
    <property type="protein sequence ID" value="MQL85772.1"/>
    <property type="molecule type" value="Genomic_DNA"/>
</dbReference>
<sequence>MMKAQTAMKNPQVQKGMKFASWLEAAKNRSCHSSVDTPIDGVDTRSESLKLFHENRVKCSSSGDLQQLEASRSLEEGFTDSNLLWRSTKNPKEWCFGGFLGLPKESFISLFDPFEDLFRGNWRHAMLSLSSVNGQTVPLSLVGDTPLEEIVESDSERGE</sequence>
<keyword evidence="2" id="KW-1185">Reference proteome</keyword>
<comment type="caution">
    <text evidence="1">The sequence shown here is derived from an EMBL/GenBank/DDBJ whole genome shotgun (WGS) entry which is preliminary data.</text>
</comment>
<gene>
    <name evidence="1" type="ORF">Taro_018300</name>
</gene>
<evidence type="ECO:0000313" key="2">
    <source>
        <dbReference type="Proteomes" id="UP000652761"/>
    </source>
</evidence>
<reference evidence="1" key="1">
    <citation type="submission" date="2017-07" db="EMBL/GenBank/DDBJ databases">
        <title>Taro Niue Genome Assembly and Annotation.</title>
        <authorList>
            <person name="Atibalentja N."/>
            <person name="Keating K."/>
            <person name="Fields C.J."/>
        </authorList>
    </citation>
    <scope>NUCLEOTIDE SEQUENCE</scope>
    <source>
        <strain evidence="1">Niue_2</strain>
        <tissue evidence="1">Leaf</tissue>
    </source>
</reference>
<protein>
    <submittedName>
        <fullName evidence="1">Uncharacterized protein</fullName>
    </submittedName>
</protein>
<accession>A0A843UIC8</accession>
<dbReference type="Proteomes" id="UP000652761">
    <property type="component" value="Unassembled WGS sequence"/>
</dbReference>
<name>A0A843UIC8_COLES</name>
<organism evidence="1 2">
    <name type="scientific">Colocasia esculenta</name>
    <name type="common">Wild taro</name>
    <name type="synonym">Arum esculentum</name>
    <dbReference type="NCBI Taxonomy" id="4460"/>
    <lineage>
        <taxon>Eukaryota</taxon>
        <taxon>Viridiplantae</taxon>
        <taxon>Streptophyta</taxon>
        <taxon>Embryophyta</taxon>
        <taxon>Tracheophyta</taxon>
        <taxon>Spermatophyta</taxon>
        <taxon>Magnoliopsida</taxon>
        <taxon>Liliopsida</taxon>
        <taxon>Araceae</taxon>
        <taxon>Aroideae</taxon>
        <taxon>Colocasieae</taxon>
        <taxon>Colocasia</taxon>
    </lineage>
</organism>
<proteinExistence type="predicted"/>